<dbReference type="GO" id="GO:0016020">
    <property type="term" value="C:membrane"/>
    <property type="evidence" value="ECO:0007669"/>
    <property type="project" value="UniProtKB-SubCell"/>
</dbReference>
<keyword evidence="5 6" id="KW-0472">Membrane</keyword>
<feature type="domain" description="EamA" evidence="7">
    <location>
        <begin position="11"/>
        <end position="142"/>
    </location>
</feature>
<keyword evidence="3 6" id="KW-0812">Transmembrane</keyword>
<dbReference type="PANTHER" id="PTHR32322:SF2">
    <property type="entry name" value="EAMA DOMAIN-CONTAINING PROTEIN"/>
    <property type="match status" value="1"/>
</dbReference>
<feature type="transmembrane region" description="Helical" evidence="6">
    <location>
        <begin position="38"/>
        <end position="57"/>
    </location>
</feature>
<name>A0A4R6IL00_9SPHI</name>
<reference evidence="8 9" key="1">
    <citation type="submission" date="2019-03" db="EMBL/GenBank/DDBJ databases">
        <title>Genomic Encyclopedia of Archaeal and Bacterial Type Strains, Phase II (KMG-II): from individual species to whole genera.</title>
        <authorList>
            <person name="Goeker M."/>
        </authorList>
    </citation>
    <scope>NUCLEOTIDE SEQUENCE [LARGE SCALE GENOMIC DNA]</scope>
    <source>
        <strain evidence="8 9">DSM 19034</strain>
    </source>
</reference>
<organism evidence="8 9">
    <name type="scientific">Pedobacter duraquae</name>
    <dbReference type="NCBI Taxonomy" id="425511"/>
    <lineage>
        <taxon>Bacteria</taxon>
        <taxon>Pseudomonadati</taxon>
        <taxon>Bacteroidota</taxon>
        <taxon>Sphingobacteriia</taxon>
        <taxon>Sphingobacteriales</taxon>
        <taxon>Sphingobacteriaceae</taxon>
        <taxon>Pedobacter</taxon>
    </lineage>
</organism>
<comment type="similarity">
    <text evidence="2">Belongs to the EamA transporter family.</text>
</comment>
<evidence type="ECO:0000313" key="8">
    <source>
        <dbReference type="EMBL" id="TDO22743.1"/>
    </source>
</evidence>
<evidence type="ECO:0000256" key="3">
    <source>
        <dbReference type="ARBA" id="ARBA00022692"/>
    </source>
</evidence>
<dbReference type="Gene3D" id="1.10.3730.20">
    <property type="match status" value="1"/>
</dbReference>
<feature type="transmembrane region" description="Helical" evidence="6">
    <location>
        <begin position="220"/>
        <end position="241"/>
    </location>
</feature>
<keyword evidence="9" id="KW-1185">Reference proteome</keyword>
<proteinExistence type="inferred from homology"/>
<feature type="transmembrane region" description="Helical" evidence="6">
    <location>
        <begin position="125"/>
        <end position="142"/>
    </location>
</feature>
<dbReference type="EMBL" id="SNWM01000002">
    <property type="protein sequence ID" value="TDO22743.1"/>
    <property type="molecule type" value="Genomic_DNA"/>
</dbReference>
<feature type="transmembrane region" description="Helical" evidence="6">
    <location>
        <begin position="253"/>
        <end position="270"/>
    </location>
</feature>
<sequence length="300" mass="32929">MTAKKPDIRLILALLGVAIIWGTTYLGIRVAVQTIPPWFVTTMRQTLASVILLIYLLKNKELKWIGWSHFGRQVILSMLMIVIANGLTTVAEKNISSGLASLLSSLSPLLVFVGGLVFGTQKPSLKGIIGVVLGLLGVIFIFRDGLQDFLIPAYKHGILIMFVAVCGWSAGTIYIKKHTHKSPNIFLDLFYQFAFSAVVQFILAMIFSGDTSPSTWRLSSLGAVVYLGVFGSVLAFFCYHYALKRVTAVQASVLNYVNTIIAILLGWLILDEVVTIDTFIAAFLIIAGVFMTNYNRAAVK</sequence>
<feature type="transmembrane region" description="Helical" evidence="6">
    <location>
        <begin position="69"/>
        <end position="87"/>
    </location>
</feature>
<evidence type="ECO:0000256" key="4">
    <source>
        <dbReference type="ARBA" id="ARBA00022989"/>
    </source>
</evidence>
<evidence type="ECO:0000256" key="2">
    <source>
        <dbReference type="ARBA" id="ARBA00007362"/>
    </source>
</evidence>
<dbReference type="InterPro" id="IPR000620">
    <property type="entry name" value="EamA_dom"/>
</dbReference>
<dbReference type="InterPro" id="IPR037185">
    <property type="entry name" value="EmrE-like"/>
</dbReference>
<accession>A0A4R6IL00</accession>
<dbReference type="OrthoDB" id="9812547at2"/>
<comment type="caution">
    <text evidence="8">The sequence shown here is derived from an EMBL/GenBank/DDBJ whole genome shotgun (WGS) entry which is preliminary data.</text>
</comment>
<gene>
    <name evidence="8" type="ORF">CLV32_1727</name>
</gene>
<dbReference type="Proteomes" id="UP000295499">
    <property type="component" value="Unassembled WGS sequence"/>
</dbReference>
<evidence type="ECO:0000256" key="5">
    <source>
        <dbReference type="ARBA" id="ARBA00023136"/>
    </source>
</evidence>
<feature type="transmembrane region" description="Helical" evidence="6">
    <location>
        <begin position="187"/>
        <end position="208"/>
    </location>
</feature>
<dbReference type="RefSeq" id="WP_133554365.1">
    <property type="nucleotide sequence ID" value="NZ_SNWM01000002.1"/>
</dbReference>
<protein>
    <submittedName>
        <fullName evidence="8">Drug/metabolite transporter (DMT)-like permease</fullName>
    </submittedName>
</protein>
<dbReference type="Pfam" id="PF00892">
    <property type="entry name" value="EamA"/>
    <property type="match status" value="2"/>
</dbReference>
<feature type="transmembrane region" description="Helical" evidence="6">
    <location>
        <begin position="12"/>
        <end position="32"/>
    </location>
</feature>
<evidence type="ECO:0000259" key="7">
    <source>
        <dbReference type="Pfam" id="PF00892"/>
    </source>
</evidence>
<keyword evidence="4 6" id="KW-1133">Transmembrane helix</keyword>
<feature type="domain" description="EamA" evidence="7">
    <location>
        <begin position="157"/>
        <end position="293"/>
    </location>
</feature>
<dbReference type="SUPFAM" id="SSF103481">
    <property type="entry name" value="Multidrug resistance efflux transporter EmrE"/>
    <property type="match status" value="2"/>
</dbReference>
<dbReference type="PANTHER" id="PTHR32322">
    <property type="entry name" value="INNER MEMBRANE TRANSPORTER"/>
    <property type="match status" value="1"/>
</dbReference>
<dbReference type="AlphaFoldDB" id="A0A4R6IL00"/>
<dbReference type="InterPro" id="IPR050638">
    <property type="entry name" value="AA-Vitamin_Transporters"/>
</dbReference>
<feature type="transmembrane region" description="Helical" evidence="6">
    <location>
        <begin position="276"/>
        <end position="294"/>
    </location>
</feature>
<comment type="subcellular location">
    <subcellularLocation>
        <location evidence="1">Membrane</location>
        <topology evidence="1">Multi-pass membrane protein</topology>
    </subcellularLocation>
</comment>
<evidence type="ECO:0000256" key="1">
    <source>
        <dbReference type="ARBA" id="ARBA00004141"/>
    </source>
</evidence>
<feature type="transmembrane region" description="Helical" evidence="6">
    <location>
        <begin position="154"/>
        <end position="175"/>
    </location>
</feature>
<evidence type="ECO:0000313" key="9">
    <source>
        <dbReference type="Proteomes" id="UP000295499"/>
    </source>
</evidence>
<feature type="transmembrane region" description="Helical" evidence="6">
    <location>
        <begin position="99"/>
        <end position="118"/>
    </location>
</feature>
<evidence type="ECO:0000256" key="6">
    <source>
        <dbReference type="SAM" id="Phobius"/>
    </source>
</evidence>